<gene>
    <name evidence="2" type="ORF">JCM16777_1179</name>
</gene>
<keyword evidence="2" id="KW-0808">Transferase</keyword>
<dbReference type="RefSeq" id="WP_018498798.1">
    <property type="nucleotide sequence ID" value="NZ_AP019829.2"/>
</dbReference>
<evidence type="ECO:0000313" key="2">
    <source>
        <dbReference type="EMBL" id="BBM42929.1"/>
    </source>
</evidence>
<dbReference type="InterPro" id="IPR029044">
    <property type="entry name" value="Nucleotide-diphossugar_trans"/>
</dbReference>
<organism evidence="2 3">
    <name type="scientific">Leptotrichia wadei</name>
    <dbReference type="NCBI Taxonomy" id="157687"/>
    <lineage>
        <taxon>Bacteria</taxon>
        <taxon>Fusobacteriati</taxon>
        <taxon>Fusobacteriota</taxon>
        <taxon>Fusobacteriia</taxon>
        <taxon>Fusobacteriales</taxon>
        <taxon>Leptotrichiaceae</taxon>
        <taxon>Leptotrichia</taxon>
    </lineage>
</organism>
<dbReference type="GO" id="GO:0016758">
    <property type="term" value="F:hexosyltransferase activity"/>
    <property type="evidence" value="ECO:0007669"/>
    <property type="project" value="UniProtKB-ARBA"/>
</dbReference>
<dbReference type="AlphaFoldDB" id="A0A7U6LAP5"/>
<evidence type="ECO:0000313" key="3">
    <source>
        <dbReference type="Proteomes" id="UP000321943"/>
    </source>
</evidence>
<name>A0A7U6LAP5_9FUSO</name>
<dbReference type="KEGG" id="lwd:JCM16777_1179"/>
<dbReference type="GeneID" id="84804507"/>
<sequence>MEKEKVSIIVPMYNAEKFIGKTIESVLSQTYENWEMLIMNDVSTDNSLAVASEFVKKDKRIKIVNTEKNVGVVKGRNFLIELASGKYIAFLDSDDYWHSEKLEKQINFMKEKNASISCTEYMRVRENGEKINEVVIKSEISYTDMLKNNYLGCLTVMYDAEKIGKRYFKELEKNEDYVLWLEIVKDVKTIYGLKESLAYYRVLDNSRSSNKAKTAKVRWEIYRKIEKLPLLKSIYYFIHYVVRAVLKSK</sequence>
<dbReference type="CDD" id="cd00761">
    <property type="entry name" value="Glyco_tranf_GTA_type"/>
    <property type="match status" value="1"/>
</dbReference>
<protein>
    <submittedName>
        <fullName evidence="2">Family 2 glycosyl transferase</fullName>
    </submittedName>
</protein>
<evidence type="ECO:0000259" key="1">
    <source>
        <dbReference type="Pfam" id="PF00535"/>
    </source>
</evidence>
<dbReference type="Gene3D" id="3.90.550.10">
    <property type="entry name" value="Spore Coat Polysaccharide Biosynthesis Protein SpsA, Chain A"/>
    <property type="match status" value="1"/>
</dbReference>
<dbReference type="InterPro" id="IPR001173">
    <property type="entry name" value="Glyco_trans_2-like"/>
</dbReference>
<feature type="domain" description="Glycosyltransferase 2-like" evidence="1">
    <location>
        <begin position="7"/>
        <end position="134"/>
    </location>
</feature>
<dbReference type="Pfam" id="PF00535">
    <property type="entry name" value="Glycos_transf_2"/>
    <property type="match status" value="1"/>
</dbReference>
<dbReference type="SUPFAM" id="SSF53448">
    <property type="entry name" value="Nucleotide-diphospho-sugar transferases"/>
    <property type="match status" value="1"/>
</dbReference>
<dbReference type="PANTHER" id="PTHR22916">
    <property type="entry name" value="GLYCOSYLTRANSFERASE"/>
    <property type="match status" value="1"/>
</dbReference>
<dbReference type="EMBL" id="AP019829">
    <property type="protein sequence ID" value="BBM42929.1"/>
    <property type="molecule type" value="Genomic_DNA"/>
</dbReference>
<reference evidence="2 3" key="1">
    <citation type="submission" date="2019-07" db="EMBL/GenBank/DDBJ databases">
        <title>Complete Genome Sequence of Leptotrichia wadei Strain JCM16777.</title>
        <authorList>
            <person name="Watanabe S."/>
            <person name="Cui L."/>
        </authorList>
    </citation>
    <scope>NUCLEOTIDE SEQUENCE [LARGE SCALE GENOMIC DNA]</scope>
    <source>
        <strain evidence="2 3">JCM16777</strain>
    </source>
</reference>
<dbReference type="PANTHER" id="PTHR22916:SF3">
    <property type="entry name" value="UDP-GLCNAC:BETAGAL BETA-1,3-N-ACETYLGLUCOSAMINYLTRANSFERASE-LIKE PROTEIN 1"/>
    <property type="match status" value="1"/>
</dbReference>
<accession>A0A7U6LAP5</accession>
<dbReference type="Proteomes" id="UP000321943">
    <property type="component" value="Chromosome"/>
</dbReference>
<proteinExistence type="predicted"/>